<comment type="subcellular location">
    <subcellularLocation>
        <location evidence="1">Cell membrane</location>
        <topology evidence="1">Multi-pass membrane protein</topology>
    </subcellularLocation>
</comment>
<evidence type="ECO:0000256" key="4">
    <source>
        <dbReference type="ARBA" id="ARBA00022989"/>
    </source>
</evidence>
<gene>
    <name evidence="7" type="ORF">AOG54_09410</name>
</gene>
<dbReference type="RefSeq" id="WP_048101923.1">
    <property type="nucleotide sequence ID" value="NZ_JBBYJF010000001.1"/>
</dbReference>
<dbReference type="PANTHER" id="PTHR38825">
    <property type="entry name" value="LYSINE EXPORTER PROTEIN (LYSE/YGGA)"/>
    <property type="match status" value="1"/>
</dbReference>
<feature type="transmembrane region" description="Helical" evidence="6">
    <location>
        <begin position="39"/>
        <end position="59"/>
    </location>
</feature>
<dbReference type="PANTHER" id="PTHR38825:SF2">
    <property type="entry name" value="LYSINE TRANSPORTER LYSE"/>
    <property type="match status" value="1"/>
</dbReference>
<sequence length="186" mass="21010">MIFYYYLLGIILGLSLAGPPGAVNSIIANESLKSKMHGTSVGAGAMSADFTFFLIVYFLRSYINLGILKFIYIIGGLFMLYLGMAVLKSKMPSKSRKGNYFIGLSMGLTNPFQILWWLTAGFFLLKELSILSVAGLFSGIIIWIFTFPYAINRFGYKYEKYIKYISAFIIFIFAFYILYNGIILLV</sequence>
<protein>
    <submittedName>
        <fullName evidence="7">Lysine transporter LysE</fullName>
    </submittedName>
</protein>
<keyword evidence="8" id="KW-1185">Reference proteome</keyword>
<feature type="transmembrane region" description="Helical" evidence="6">
    <location>
        <begin position="65"/>
        <end position="87"/>
    </location>
</feature>
<reference evidence="7 8" key="1">
    <citation type="submission" date="2015-09" db="EMBL/GenBank/DDBJ databases">
        <title>Heavy metals and arsenic resistance mechanisms in polyextremophilic archaea of the family Ferroplasmaceae.</title>
        <authorList>
            <person name="Bulaev A.G."/>
            <person name="Kanygina A.V."/>
        </authorList>
    </citation>
    <scope>NUCLEOTIDE SEQUENCE [LARGE SCALE GENOMIC DNA]</scope>
    <source>
        <strain evidence="7 8">VT</strain>
    </source>
</reference>
<accession>A0A0Q0VN30</accession>
<evidence type="ECO:0000313" key="8">
    <source>
        <dbReference type="Proteomes" id="UP000050320"/>
    </source>
</evidence>
<evidence type="ECO:0000256" key="3">
    <source>
        <dbReference type="ARBA" id="ARBA00022692"/>
    </source>
</evidence>
<feature type="transmembrane region" description="Helical" evidence="6">
    <location>
        <begin position="99"/>
        <end position="118"/>
    </location>
</feature>
<feature type="transmembrane region" description="Helical" evidence="6">
    <location>
        <begin position="6"/>
        <end position="27"/>
    </location>
</feature>
<feature type="transmembrane region" description="Helical" evidence="6">
    <location>
        <begin position="164"/>
        <end position="185"/>
    </location>
</feature>
<evidence type="ECO:0000313" key="7">
    <source>
        <dbReference type="EMBL" id="KQB34830.1"/>
    </source>
</evidence>
<name>A0A0Q0VN30_9ARCH</name>
<dbReference type="Proteomes" id="UP000050320">
    <property type="component" value="Unassembled WGS sequence"/>
</dbReference>
<dbReference type="EMBL" id="LKBG01000206">
    <property type="protein sequence ID" value="KQB34830.1"/>
    <property type="molecule type" value="Genomic_DNA"/>
</dbReference>
<dbReference type="Pfam" id="PF01810">
    <property type="entry name" value="LysE"/>
    <property type="match status" value="1"/>
</dbReference>
<organism evidence="7 8">
    <name type="scientific">Acidiplasma aeolicum</name>
    <dbReference type="NCBI Taxonomy" id="507754"/>
    <lineage>
        <taxon>Archaea</taxon>
        <taxon>Methanobacteriati</taxon>
        <taxon>Thermoplasmatota</taxon>
        <taxon>Thermoplasmata</taxon>
        <taxon>Thermoplasmatales</taxon>
        <taxon>Ferroplasmaceae</taxon>
        <taxon>Acidiplasma</taxon>
    </lineage>
</organism>
<keyword evidence="5 6" id="KW-0472">Membrane</keyword>
<evidence type="ECO:0000256" key="2">
    <source>
        <dbReference type="ARBA" id="ARBA00022475"/>
    </source>
</evidence>
<keyword evidence="3 6" id="KW-0812">Transmembrane</keyword>
<feature type="transmembrane region" description="Helical" evidence="6">
    <location>
        <begin position="130"/>
        <end position="152"/>
    </location>
</feature>
<dbReference type="GO" id="GO:0006865">
    <property type="term" value="P:amino acid transport"/>
    <property type="evidence" value="ECO:0007669"/>
    <property type="project" value="InterPro"/>
</dbReference>
<dbReference type="OrthoDB" id="121309at2157"/>
<keyword evidence="4 6" id="KW-1133">Transmembrane helix</keyword>
<keyword evidence="2" id="KW-1003">Cell membrane</keyword>
<evidence type="ECO:0000256" key="1">
    <source>
        <dbReference type="ARBA" id="ARBA00004651"/>
    </source>
</evidence>
<dbReference type="AlphaFoldDB" id="A0A0Q0VN30"/>
<comment type="caution">
    <text evidence="7">The sequence shown here is derived from an EMBL/GenBank/DDBJ whole genome shotgun (WGS) entry which is preliminary data.</text>
</comment>
<dbReference type="GO" id="GO:0005886">
    <property type="term" value="C:plasma membrane"/>
    <property type="evidence" value="ECO:0007669"/>
    <property type="project" value="UniProtKB-SubCell"/>
</dbReference>
<evidence type="ECO:0000256" key="5">
    <source>
        <dbReference type="ARBA" id="ARBA00023136"/>
    </source>
</evidence>
<evidence type="ECO:0000256" key="6">
    <source>
        <dbReference type="SAM" id="Phobius"/>
    </source>
</evidence>
<proteinExistence type="predicted"/>
<dbReference type="GeneID" id="84221887"/>
<dbReference type="InterPro" id="IPR001123">
    <property type="entry name" value="LeuE-type"/>
</dbReference>